<dbReference type="SUPFAM" id="SSF46689">
    <property type="entry name" value="Homeodomain-like"/>
    <property type="match status" value="1"/>
</dbReference>
<keyword evidence="2 4" id="KW-0238">DNA-binding</keyword>
<proteinExistence type="predicted"/>
<evidence type="ECO:0000256" key="2">
    <source>
        <dbReference type="ARBA" id="ARBA00023125"/>
    </source>
</evidence>
<dbReference type="Pfam" id="PF02909">
    <property type="entry name" value="TetR_C_1"/>
    <property type="match status" value="1"/>
</dbReference>
<feature type="domain" description="HTH tetR-type" evidence="5">
    <location>
        <begin position="24"/>
        <end position="84"/>
    </location>
</feature>
<evidence type="ECO:0000256" key="4">
    <source>
        <dbReference type="PROSITE-ProRule" id="PRU00335"/>
    </source>
</evidence>
<protein>
    <submittedName>
        <fullName evidence="6">TetR family transcriptional regulator</fullName>
    </submittedName>
</protein>
<dbReference type="InterPro" id="IPR050109">
    <property type="entry name" value="HTH-type_TetR-like_transc_reg"/>
</dbReference>
<dbReference type="SUPFAM" id="SSF48498">
    <property type="entry name" value="Tetracyclin repressor-like, C-terminal domain"/>
    <property type="match status" value="1"/>
</dbReference>
<dbReference type="PANTHER" id="PTHR30055:SF151">
    <property type="entry name" value="TRANSCRIPTIONAL REGULATORY PROTEIN"/>
    <property type="match status" value="1"/>
</dbReference>
<evidence type="ECO:0000259" key="5">
    <source>
        <dbReference type="PROSITE" id="PS50977"/>
    </source>
</evidence>
<evidence type="ECO:0000313" key="7">
    <source>
        <dbReference type="Proteomes" id="UP000252586"/>
    </source>
</evidence>
<dbReference type="PROSITE" id="PS50977">
    <property type="entry name" value="HTH_TETR_2"/>
    <property type="match status" value="1"/>
</dbReference>
<dbReference type="Gene3D" id="1.10.357.10">
    <property type="entry name" value="Tetracycline Repressor, domain 2"/>
    <property type="match status" value="1"/>
</dbReference>
<name>A0A366DRM0_9NOCA</name>
<dbReference type="AlphaFoldDB" id="A0A366DRM0"/>
<organism evidence="6 7">
    <name type="scientific">Nocardia puris</name>
    <dbReference type="NCBI Taxonomy" id="208602"/>
    <lineage>
        <taxon>Bacteria</taxon>
        <taxon>Bacillati</taxon>
        <taxon>Actinomycetota</taxon>
        <taxon>Actinomycetes</taxon>
        <taxon>Mycobacteriales</taxon>
        <taxon>Nocardiaceae</taxon>
        <taxon>Nocardia</taxon>
    </lineage>
</organism>
<dbReference type="OrthoDB" id="3614211at2"/>
<dbReference type="STRING" id="1210090.GCA_001613185_02614"/>
<evidence type="ECO:0000256" key="3">
    <source>
        <dbReference type="ARBA" id="ARBA00023163"/>
    </source>
</evidence>
<keyword evidence="3" id="KW-0804">Transcription</keyword>
<evidence type="ECO:0000256" key="1">
    <source>
        <dbReference type="ARBA" id="ARBA00023015"/>
    </source>
</evidence>
<feature type="DNA-binding region" description="H-T-H motif" evidence="4">
    <location>
        <begin position="47"/>
        <end position="66"/>
    </location>
</feature>
<comment type="caution">
    <text evidence="6">The sequence shown here is derived from an EMBL/GenBank/DDBJ whole genome shotgun (WGS) entry which is preliminary data.</text>
</comment>
<dbReference type="GO" id="GO:0003700">
    <property type="term" value="F:DNA-binding transcription factor activity"/>
    <property type="evidence" value="ECO:0007669"/>
    <property type="project" value="TreeGrafter"/>
</dbReference>
<dbReference type="Pfam" id="PF00440">
    <property type="entry name" value="TetR_N"/>
    <property type="match status" value="1"/>
</dbReference>
<dbReference type="InterPro" id="IPR036271">
    <property type="entry name" value="Tet_transcr_reg_TetR-rel_C_sf"/>
</dbReference>
<sequence length="242" mass="25623">MTSPSTVELLWGTARPARRGPKPALTLGGIVDAAIGLADADGLANLSMQRLAERLGFTKMSLYRYVPGKEQLTALMLDAAMGEPPSRASDSWRAGLRDWAHALFTRYRAHPWALELAVGPRPIGPNEMGWLDAALRAMDGTGMTGPERLDTVVLLSGHVRALAQQLGTASDDVSADRIQSAYRDTFAAAGDRYPAVLAAFAEEAEQESSGAALDFGIDRILDGLAALIANRAISNPPTPGSA</sequence>
<dbReference type="InterPro" id="IPR001647">
    <property type="entry name" value="HTH_TetR"/>
</dbReference>
<dbReference type="EMBL" id="QNRE01000003">
    <property type="protein sequence ID" value="RBO92741.1"/>
    <property type="molecule type" value="Genomic_DNA"/>
</dbReference>
<keyword evidence="7" id="KW-1185">Reference proteome</keyword>
<reference evidence="6 7" key="1">
    <citation type="submission" date="2018-06" db="EMBL/GenBank/DDBJ databases">
        <title>Genomic Encyclopedia of Type Strains, Phase IV (KMG-IV): sequencing the most valuable type-strain genomes for metagenomic binning, comparative biology and taxonomic classification.</title>
        <authorList>
            <person name="Goeker M."/>
        </authorList>
    </citation>
    <scope>NUCLEOTIDE SEQUENCE [LARGE SCALE GENOMIC DNA]</scope>
    <source>
        <strain evidence="6 7">DSM 44599</strain>
    </source>
</reference>
<dbReference type="PANTHER" id="PTHR30055">
    <property type="entry name" value="HTH-TYPE TRANSCRIPTIONAL REGULATOR RUTR"/>
    <property type="match status" value="1"/>
</dbReference>
<evidence type="ECO:0000313" key="6">
    <source>
        <dbReference type="EMBL" id="RBO92741.1"/>
    </source>
</evidence>
<keyword evidence="1" id="KW-0805">Transcription regulation</keyword>
<gene>
    <name evidence="6" type="ORF">DFR74_103386</name>
</gene>
<dbReference type="GO" id="GO:0045892">
    <property type="term" value="P:negative regulation of DNA-templated transcription"/>
    <property type="evidence" value="ECO:0007669"/>
    <property type="project" value="InterPro"/>
</dbReference>
<dbReference type="RefSeq" id="WP_067508282.1">
    <property type="nucleotide sequence ID" value="NZ_JADLPW010000002.1"/>
</dbReference>
<dbReference type="InterPro" id="IPR004111">
    <property type="entry name" value="Repressor_TetR_C"/>
</dbReference>
<dbReference type="GO" id="GO:0000976">
    <property type="term" value="F:transcription cis-regulatory region binding"/>
    <property type="evidence" value="ECO:0007669"/>
    <property type="project" value="TreeGrafter"/>
</dbReference>
<dbReference type="InterPro" id="IPR009057">
    <property type="entry name" value="Homeodomain-like_sf"/>
</dbReference>
<dbReference type="Proteomes" id="UP000252586">
    <property type="component" value="Unassembled WGS sequence"/>
</dbReference>
<dbReference type="Gene3D" id="1.10.10.60">
    <property type="entry name" value="Homeodomain-like"/>
    <property type="match status" value="1"/>
</dbReference>
<accession>A0A366DRM0</accession>